<dbReference type="PANTHER" id="PTHR30069:SF29">
    <property type="entry name" value="HEMOGLOBIN AND HEMOGLOBIN-HAPTOGLOBIN-BINDING PROTEIN 1-RELATED"/>
    <property type="match status" value="1"/>
</dbReference>
<dbReference type="InterPro" id="IPR039426">
    <property type="entry name" value="TonB-dep_rcpt-like"/>
</dbReference>
<keyword evidence="3 8" id="KW-1134">Transmembrane beta strand</keyword>
<dbReference type="GO" id="GO:0009279">
    <property type="term" value="C:cell outer membrane"/>
    <property type="evidence" value="ECO:0007669"/>
    <property type="project" value="UniProtKB-SubCell"/>
</dbReference>
<keyword evidence="7 8" id="KW-0998">Cell outer membrane</keyword>
<evidence type="ECO:0000256" key="8">
    <source>
        <dbReference type="PROSITE-ProRule" id="PRU01360"/>
    </source>
</evidence>
<organism evidence="10 11">
    <name type="scientific">Photobacterium aquae</name>
    <dbReference type="NCBI Taxonomy" id="1195763"/>
    <lineage>
        <taxon>Bacteria</taxon>
        <taxon>Pseudomonadati</taxon>
        <taxon>Pseudomonadota</taxon>
        <taxon>Gammaproteobacteria</taxon>
        <taxon>Vibrionales</taxon>
        <taxon>Vibrionaceae</taxon>
        <taxon>Photobacterium</taxon>
    </lineage>
</organism>
<keyword evidence="6 8" id="KW-0472">Membrane</keyword>
<evidence type="ECO:0000256" key="6">
    <source>
        <dbReference type="ARBA" id="ARBA00023136"/>
    </source>
</evidence>
<dbReference type="InterPro" id="IPR037066">
    <property type="entry name" value="Plug_dom_sf"/>
</dbReference>
<evidence type="ECO:0000256" key="4">
    <source>
        <dbReference type="ARBA" id="ARBA00022692"/>
    </source>
</evidence>
<evidence type="ECO:0000256" key="7">
    <source>
        <dbReference type="ARBA" id="ARBA00023237"/>
    </source>
</evidence>
<accession>A0A0J1HCE2</accession>
<evidence type="ECO:0000256" key="1">
    <source>
        <dbReference type="ARBA" id="ARBA00004571"/>
    </source>
</evidence>
<evidence type="ECO:0000256" key="5">
    <source>
        <dbReference type="ARBA" id="ARBA00022729"/>
    </source>
</evidence>
<keyword evidence="4 8" id="KW-0812">Transmembrane</keyword>
<keyword evidence="2 8" id="KW-0813">Transport</keyword>
<dbReference type="Gene3D" id="2.170.130.10">
    <property type="entry name" value="TonB-dependent receptor, plug domain"/>
    <property type="match status" value="1"/>
</dbReference>
<dbReference type="STRING" id="1195763.ABT56_01310"/>
<dbReference type="Proteomes" id="UP000036097">
    <property type="component" value="Unassembled WGS sequence"/>
</dbReference>
<evidence type="ECO:0000259" key="9">
    <source>
        <dbReference type="Pfam" id="PF07715"/>
    </source>
</evidence>
<dbReference type="EMBL" id="LDOT01000002">
    <property type="protein sequence ID" value="KLV09325.1"/>
    <property type="molecule type" value="Genomic_DNA"/>
</dbReference>
<comment type="subcellular location">
    <subcellularLocation>
        <location evidence="1 8">Cell outer membrane</location>
        <topology evidence="1 8">Multi-pass membrane protein</topology>
    </subcellularLocation>
</comment>
<comment type="caution">
    <text evidence="10">The sequence shown here is derived from an EMBL/GenBank/DDBJ whole genome shotgun (WGS) entry which is preliminary data.</text>
</comment>
<evidence type="ECO:0000256" key="3">
    <source>
        <dbReference type="ARBA" id="ARBA00022452"/>
    </source>
</evidence>
<sequence>MSCYVNANDLDILLAMSLEDLSNTDISVTSAAKKPQNIEDIPAAVYVITNEQIRRSGVRSVAEALALAPGVQVTRISEFNWQVSLRSLNEVLFNKLLVMIDGRSVYSPLMSGTFWHTIDALFQDIDRIEVIRGTAGTMWGGNAANGVVNIITKSSTDTQGHYAEVAAGEKDYQEFNYRYGFSLDDNTTARFYMKGVTSDYYLVNDDSWRNLSGGFRADHNVDNRNISVQAGGYQTRSQHYWFYGNFYLPPEDVFTNTTLNVFARGAYASFDWIEQYNDKTTYELHLWADANSTNEPSAQGEFYTLDLDTLAHHALSEKHQLTAGGGVRVIHRRTESYPDDFYSHVEPWGRYSHDPIGTDFIVNGYGQIESQLNDQWFSTIGAKIEYFSLNDSVEFQPQARFLYRHNDQQQFWFGAGRAAVTPSFVESKTDSYILGTVGITDGNGNIIDSRPTVVYTVNNQNLKNETVRTIDAGYRYSPTHSLSIDNTIFYSKYKNLRMEGDRAWACVYGECIDGSTLPYEIFTLINTFSDGLNADSYGFETAIQWQPLSALKLNTSYSYMKTNAECSGSAGCDANATSGYRLMYDHQPAHFASIQSLWQITPAWQLDLWLKYKSKVEADVPAFSAPSITTLDVRLAWQQKPCWPRIEWIIDGIGKDPYEDLPGKSLIEETFFMRAAWDLP</sequence>
<dbReference type="PANTHER" id="PTHR30069">
    <property type="entry name" value="TONB-DEPENDENT OUTER MEMBRANE RECEPTOR"/>
    <property type="match status" value="1"/>
</dbReference>
<dbReference type="Pfam" id="PF07715">
    <property type="entry name" value="Plug"/>
    <property type="match status" value="1"/>
</dbReference>
<evidence type="ECO:0000313" key="10">
    <source>
        <dbReference type="EMBL" id="KLV09325.1"/>
    </source>
</evidence>
<feature type="domain" description="TonB-dependent receptor plug" evidence="9">
    <location>
        <begin position="38"/>
        <end position="147"/>
    </location>
</feature>
<dbReference type="AlphaFoldDB" id="A0A0J1HCE2"/>
<dbReference type="GO" id="GO:0044718">
    <property type="term" value="P:siderophore transmembrane transport"/>
    <property type="evidence" value="ECO:0007669"/>
    <property type="project" value="TreeGrafter"/>
</dbReference>
<proteinExistence type="inferred from homology"/>
<keyword evidence="5" id="KW-0732">Signal</keyword>
<protein>
    <recommendedName>
        <fullName evidence="9">TonB-dependent receptor plug domain-containing protein</fullName>
    </recommendedName>
</protein>
<keyword evidence="11" id="KW-1185">Reference proteome</keyword>
<evidence type="ECO:0000313" key="11">
    <source>
        <dbReference type="Proteomes" id="UP000036097"/>
    </source>
</evidence>
<gene>
    <name evidence="10" type="ORF">ABT56_01310</name>
</gene>
<dbReference type="PROSITE" id="PS52016">
    <property type="entry name" value="TONB_DEPENDENT_REC_3"/>
    <property type="match status" value="1"/>
</dbReference>
<dbReference type="InterPro" id="IPR036942">
    <property type="entry name" value="Beta-barrel_TonB_sf"/>
</dbReference>
<evidence type="ECO:0000256" key="2">
    <source>
        <dbReference type="ARBA" id="ARBA00022448"/>
    </source>
</evidence>
<dbReference type="SUPFAM" id="SSF56935">
    <property type="entry name" value="Porins"/>
    <property type="match status" value="1"/>
</dbReference>
<dbReference type="Gene3D" id="2.40.170.20">
    <property type="entry name" value="TonB-dependent receptor, beta-barrel domain"/>
    <property type="match status" value="1"/>
</dbReference>
<name>A0A0J1HCE2_9GAMM</name>
<comment type="similarity">
    <text evidence="8">Belongs to the TonB-dependent receptor family.</text>
</comment>
<dbReference type="OrthoDB" id="9758929at2"/>
<dbReference type="GO" id="GO:0015344">
    <property type="term" value="F:siderophore uptake transmembrane transporter activity"/>
    <property type="evidence" value="ECO:0007669"/>
    <property type="project" value="TreeGrafter"/>
</dbReference>
<dbReference type="InterPro" id="IPR012910">
    <property type="entry name" value="Plug_dom"/>
</dbReference>
<reference evidence="10 11" key="1">
    <citation type="submission" date="2015-05" db="EMBL/GenBank/DDBJ databases">
        <title>Photobacterium galathea sp. nov.</title>
        <authorList>
            <person name="Machado H."/>
            <person name="Gram L."/>
        </authorList>
    </citation>
    <scope>NUCLEOTIDE SEQUENCE [LARGE SCALE GENOMIC DNA]</scope>
    <source>
        <strain evidence="10 11">CGMCC 1.12159</strain>
    </source>
</reference>
<dbReference type="PATRIC" id="fig|1195763.3.peg.291"/>